<dbReference type="NCBIfam" id="TIGR00254">
    <property type="entry name" value="GGDEF"/>
    <property type="match status" value="1"/>
</dbReference>
<evidence type="ECO:0000259" key="5">
    <source>
        <dbReference type="PROSITE" id="PS50887"/>
    </source>
</evidence>
<dbReference type="PROSITE" id="PS50887">
    <property type="entry name" value="GGDEF"/>
    <property type="match status" value="1"/>
</dbReference>
<evidence type="ECO:0000259" key="3">
    <source>
        <dbReference type="PROSITE" id="PS50112"/>
    </source>
</evidence>
<feature type="domain" description="GGDEF" evidence="5">
    <location>
        <begin position="167"/>
        <end position="302"/>
    </location>
</feature>
<dbReference type="Gene3D" id="3.30.70.270">
    <property type="match status" value="1"/>
</dbReference>
<dbReference type="GO" id="GO:0005886">
    <property type="term" value="C:plasma membrane"/>
    <property type="evidence" value="ECO:0007669"/>
    <property type="project" value="TreeGrafter"/>
</dbReference>
<feature type="domain" description="PAS" evidence="3">
    <location>
        <begin position="1"/>
        <end position="37"/>
    </location>
</feature>
<evidence type="ECO:0000313" key="7">
    <source>
        <dbReference type="Proteomes" id="UP000450676"/>
    </source>
</evidence>
<dbReference type="InterPro" id="IPR029787">
    <property type="entry name" value="Nucleotide_cyclase"/>
</dbReference>
<dbReference type="InterPro" id="IPR000014">
    <property type="entry name" value="PAS"/>
</dbReference>
<dbReference type="SMART" id="SM00267">
    <property type="entry name" value="GGDEF"/>
    <property type="match status" value="1"/>
</dbReference>
<dbReference type="Pfam" id="PF08448">
    <property type="entry name" value="PAS_4"/>
    <property type="match status" value="1"/>
</dbReference>
<evidence type="ECO:0000259" key="4">
    <source>
        <dbReference type="PROSITE" id="PS50113"/>
    </source>
</evidence>
<dbReference type="CDD" id="cd01949">
    <property type="entry name" value="GGDEF"/>
    <property type="match status" value="1"/>
</dbReference>
<name>A0A7X4HAX0_9BURK</name>
<comment type="catalytic activity">
    <reaction evidence="2">
        <text>2 GTP = 3',3'-c-di-GMP + 2 diphosphate</text>
        <dbReference type="Rhea" id="RHEA:24898"/>
        <dbReference type="ChEBI" id="CHEBI:33019"/>
        <dbReference type="ChEBI" id="CHEBI:37565"/>
        <dbReference type="ChEBI" id="CHEBI:58805"/>
        <dbReference type="EC" id="2.7.7.65"/>
    </reaction>
</comment>
<dbReference type="InterPro" id="IPR000160">
    <property type="entry name" value="GGDEF_dom"/>
</dbReference>
<dbReference type="FunFam" id="3.30.70.270:FF:000001">
    <property type="entry name" value="Diguanylate cyclase domain protein"/>
    <property type="match status" value="1"/>
</dbReference>
<organism evidence="6 7">
    <name type="scientific">Pseudoduganella aquatica</name>
    <dbReference type="NCBI Taxonomy" id="2660641"/>
    <lineage>
        <taxon>Bacteria</taxon>
        <taxon>Pseudomonadati</taxon>
        <taxon>Pseudomonadota</taxon>
        <taxon>Betaproteobacteria</taxon>
        <taxon>Burkholderiales</taxon>
        <taxon>Oxalobacteraceae</taxon>
        <taxon>Telluria group</taxon>
        <taxon>Pseudoduganella</taxon>
    </lineage>
</organism>
<feature type="domain" description="PAC" evidence="4">
    <location>
        <begin position="77"/>
        <end position="135"/>
    </location>
</feature>
<proteinExistence type="predicted"/>
<dbReference type="GO" id="GO:1902201">
    <property type="term" value="P:negative regulation of bacterial-type flagellum-dependent cell motility"/>
    <property type="evidence" value="ECO:0007669"/>
    <property type="project" value="TreeGrafter"/>
</dbReference>
<dbReference type="PANTHER" id="PTHR45138:SF9">
    <property type="entry name" value="DIGUANYLATE CYCLASE DGCM-RELATED"/>
    <property type="match status" value="1"/>
</dbReference>
<dbReference type="CDD" id="cd00130">
    <property type="entry name" value="PAS"/>
    <property type="match status" value="1"/>
</dbReference>
<dbReference type="NCBIfam" id="TIGR00229">
    <property type="entry name" value="sensory_box"/>
    <property type="match status" value="1"/>
</dbReference>
<dbReference type="GO" id="GO:0043709">
    <property type="term" value="P:cell adhesion involved in single-species biofilm formation"/>
    <property type="evidence" value="ECO:0007669"/>
    <property type="project" value="TreeGrafter"/>
</dbReference>
<dbReference type="EC" id="2.7.7.65" evidence="1"/>
<dbReference type="EMBL" id="WWCU01000004">
    <property type="protein sequence ID" value="MYN06905.1"/>
    <property type="molecule type" value="Genomic_DNA"/>
</dbReference>
<dbReference type="Pfam" id="PF00990">
    <property type="entry name" value="GGDEF"/>
    <property type="match status" value="1"/>
</dbReference>
<dbReference type="SUPFAM" id="SSF55073">
    <property type="entry name" value="Nucleotide cyclase"/>
    <property type="match status" value="1"/>
</dbReference>
<reference evidence="6 7" key="1">
    <citation type="submission" date="2019-12" db="EMBL/GenBank/DDBJ databases">
        <title>Novel species isolated from a subtropical stream in China.</title>
        <authorList>
            <person name="Lu H."/>
        </authorList>
    </citation>
    <scope>NUCLEOTIDE SEQUENCE [LARGE SCALE GENOMIC DNA]</scope>
    <source>
        <strain evidence="6 7">FT127W</strain>
    </source>
</reference>
<sequence length="306" mass="33845">MELLVIPTFVLDLHGRVLIWNRACERLTGVPASEVLGTADHWRSFYHLPRPTLADLVVQGRSSDAPQLYDRHVRRAEDAESLTAENWCDMPRLGRRRYLAVDASAVRDSDGALVAVVETLRDLTDEKKAQIALEQLATRDGLTGLANRRCFDSTLQAEWQRALRQQQPLSLLMVDVDNFKQYNDAYGHLGGDECLQRIATAVASEMRANDLVARYGGEEFAVILPNQSLKGAAIVAERIRCRVEQLQLPNLGSGKQFVTVSIGAATALPAPENDSSQLVATADAALYRAKHMGRNRISLTQEVQDG</sequence>
<evidence type="ECO:0000256" key="1">
    <source>
        <dbReference type="ARBA" id="ARBA00012528"/>
    </source>
</evidence>
<dbReference type="InterPro" id="IPR013656">
    <property type="entry name" value="PAS_4"/>
</dbReference>
<dbReference type="PROSITE" id="PS50112">
    <property type="entry name" value="PAS"/>
    <property type="match status" value="1"/>
</dbReference>
<gene>
    <name evidence="6" type="ORF">GTP77_06090</name>
</gene>
<dbReference type="Gene3D" id="3.30.450.20">
    <property type="entry name" value="PAS domain"/>
    <property type="match status" value="1"/>
</dbReference>
<comment type="caution">
    <text evidence="6">The sequence shown here is derived from an EMBL/GenBank/DDBJ whole genome shotgun (WGS) entry which is preliminary data.</text>
</comment>
<dbReference type="AlphaFoldDB" id="A0A7X4HAX0"/>
<dbReference type="InterPro" id="IPR035965">
    <property type="entry name" value="PAS-like_dom_sf"/>
</dbReference>
<dbReference type="GO" id="GO:0052621">
    <property type="term" value="F:diguanylate cyclase activity"/>
    <property type="evidence" value="ECO:0007669"/>
    <property type="project" value="UniProtKB-EC"/>
</dbReference>
<accession>A0A7X4HAX0</accession>
<dbReference type="InterPro" id="IPR050469">
    <property type="entry name" value="Diguanylate_Cyclase"/>
</dbReference>
<dbReference type="InterPro" id="IPR000700">
    <property type="entry name" value="PAS-assoc_C"/>
</dbReference>
<protein>
    <recommendedName>
        <fullName evidence="1">diguanylate cyclase</fullName>
        <ecNumber evidence="1">2.7.7.65</ecNumber>
    </recommendedName>
</protein>
<evidence type="ECO:0000256" key="2">
    <source>
        <dbReference type="ARBA" id="ARBA00034247"/>
    </source>
</evidence>
<evidence type="ECO:0000313" key="6">
    <source>
        <dbReference type="EMBL" id="MYN06905.1"/>
    </source>
</evidence>
<keyword evidence="7" id="KW-1185">Reference proteome</keyword>
<dbReference type="PANTHER" id="PTHR45138">
    <property type="entry name" value="REGULATORY COMPONENTS OF SENSORY TRANSDUCTION SYSTEM"/>
    <property type="match status" value="1"/>
</dbReference>
<dbReference type="SUPFAM" id="SSF55785">
    <property type="entry name" value="PYP-like sensor domain (PAS domain)"/>
    <property type="match status" value="1"/>
</dbReference>
<dbReference type="InterPro" id="IPR043128">
    <property type="entry name" value="Rev_trsase/Diguanyl_cyclase"/>
</dbReference>
<dbReference type="Proteomes" id="UP000450676">
    <property type="component" value="Unassembled WGS sequence"/>
</dbReference>
<dbReference type="PROSITE" id="PS50113">
    <property type="entry name" value="PAC"/>
    <property type="match status" value="1"/>
</dbReference>